<comment type="caution">
    <text evidence="2">The sequence shown here is derived from an EMBL/GenBank/DDBJ whole genome shotgun (WGS) entry which is preliminary data.</text>
</comment>
<dbReference type="InterPro" id="IPR010982">
    <property type="entry name" value="Lambda_DNA-bd_dom_sf"/>
</dbReference>
<dbReference type="Gene3D" id="1.10.260.40">
    <property type="entry name" value="lambda repressor-like DNA-binding domains"/>
    <property type="match status" value="1"/>
</dbReference>
<organism evidence="2 3">
    <name type="scientific">Deinococcus lacus</name>
    <dbReference type="NCBI Taxonomy" id="392561"/>
    <lineage>
        <taxon>Bacteria</taxon>
        <taxon>Thermotogati</taxon>
        <taxon>Deinococcota</taxon>
        <taxon>Deinococci</taxon>
        <taxon>Deinococcales</taxon>
        <taxon>Deinococcaceae</taxon>
        <taxon>Deinococcus</taxon>
    </lineage>
</organism>
<evidence type="ECO:0000259" key="1">
    <source>
        <dbReference type="PROSITE" id="PS50943"/>
    </source>
</evidence>
<reference evidence="3" key="1">
    <citation type="journal article" date="2019" name="Int. J. Syst. Evol. Microbiol.">
        <title>The Global Catalogue of Microorganisms (GCM) 10K type strain sequencing project: providing services to taxonomists for standard genome sequencing and annotation.</title>
        <authorList>
            <consortium name="The Broad Institute Genomics Platform"/>
            <consortium name="The Broad Institute Genome Sequencing Center for Infectious Disease"/>
            <person name="Wu L."/>
            <person name="Ma J."/>
        </authorList>
    </citation>
    <scope>NUCLEOTIDE SEQUENCE [LARGE SCALE GENOMIC DNA]</scope>
    <source>
        <strain evidence="3">CGMCC 1.15772</strain>
    </source>
</reference>
<feature type="domain" description="HTH cro/C1-type" evidence="1">
    <location>
        <begin position="84"/>
        <end position="138"/>
    </location>
</feature>
<evidence type="ECO:0000313" key="2">
    <source>
        <dbReference type="EMBL" id="MFC6593167.1"/>
    </source>
</evidence>
<dbReference type="SUPFAM" id="SSF47413">
    <property type="entry name" value="lambda repressor-like DNA-binding domains"/>
    <property type="match status" value="1"/>
</dbReference>
<dbReference type="EMBL" id="JBHSWD010000006">
    <property type="protein sequence ID" value="MFC6593167.1"/>
    <property type="molecule type" value="Genomic_DNA"/>
</dbReference>
<name>A0ABW1YFL3_9DEIO</name>
<sequence>MTLNISDVTAAWQRLDQVAHDAVAPLRDQESYGRGLQALDTLLRAVGENESHPLADLAEGLMQRVMAYEAQHHPLPPAAPDMELRLLMKERGVTQQAVAEATGIPQGNLSKLANGKRAFTASHARKLGAYFGVNPSVFLGDEGTSSG</sequence>
<keyword evidence="3" id="KW-1185">Reference proteome</keyword>
<proteinExistence type="predicted"/>
<dbReference type="CDD" id="cd00093">
    <property type="entry name" value="HTH_XRE"/>
    <property type="match status" value="1"/>
</dbReference>
<dbReference type="SMART" id="SM00530">
    <property type="entry name" value="HTH_XRE"/>
    <property type="match status" value="1"/>
</dbReference>
<dbReference type="Proteomes" id="UP001596297">
    <property type="component" value="Unassembled WGS sequence"/>
</dbReference>
<accession>A0ABW1YFL3</accession>
<dbReference type="Pfam" id="PF01381">
    <property type="entry name" value="HTH_3"/>
    <property type="match status" value="1"/>
</dbReference>
<evidence type="ECO:0000313" key="3">
    <source>
        <dbReference type="Proteomes" id="UP001596297"/>
    </source>
</evidence>
<dbReference type="PROSITE" id="PS50943">
    <property type="entry name" value="HTH_CROC1"/>
    <property type="match status" value="1"/>
</dbReference>
<gene>
    <name evidence="2" type="ORF">ACFP81_14865</name>
</gene>
<dbReference type="RefSeq" id="WP_380084240.1">
    <property type="nucleotide sequence ID" value="NZ_JBHSWD010000006.1"/>
</dbReference>
<dbReference type="InterPro" id="IPR001387">
    <property type="entry name" value="Cro/C1-type_HTH"/>
</dbReference>
<protein>
    <submittedName>
        <fullName evidence="2">Type II toxin-antitoxin system HigA family antitoxin</fullName>
    </submittedName>
</protein>